<evidence type="ECO:0000256" key="6">
    <source>
        <dbReference type="ARBA" id="ARBA00022605"/>
    </source>
</evidence>
<dbReference type="PANTHER" id="PTHR42885">
    <property type="entry name" value="HISTIDINOL-PHOSPHATE AMINOTRANSFERASE-RELATED"/>
    <property type="match status" value="1"/>
</dbReference>
<comment type="pathway">
    <text evidence="2 11">Amino-acid biosynthesis; L-histidine biosynthesis; L-histidine from 5-phospho-alpha-D-ribose 1-diphosphate: step 7/9.</text>
</comment>
<evidence type="ECO:0000256" key="11">
    <source>
        <dbReference type="HAMAP-Rule" id="MF_01023"/>
    </source>
</evidence>
<sequence>MSAGRHDRPEDLMRPEVLAQPAYAVADATGLLKLDAMENPWPWPGELEAAWLEALSEPELNRYPDAAARDLAARVRAVEAVPEGAGLMFGNGSDELIQILIQAVAGSGRPVIAPEPGFVMYGVLARALGVPFRGVSLRPDFALDLDALLAAIREEQPAIVFLAHPNNPTGRLEDPATVQAVIEANPGITVVDEAYAPFAGHSFMPQAGGTAGLLVMRTVSKLGLAGTRLGYLAAEPAWIDALDRLRLPYNINTLTQRSVRFALDHRDVLDGQARAIVAERERLLQALEALAGVTSVVPSQANFVLFRVGEGQGAAVFAGLRERGVLIKDVGRAHPLLADHLRVTVGRPEDNDRFLEALEAALARR</sequence>
<evidence type="ECO:0000256" key="4">
    <source>
        <dbReference type="ARBA" id="ARBA00011738"/>
    </source>
</evidence>
<evidence type="ECO:0000313" key="13">
    <source>
        <dbReference type="EMBL" id="OOC09195.1"/>
    </source>
</evidence>
<dbReference type="SUPFAM" id="SSF53383">
    <property type="entry name" value="PLP-dependent transferases"/>
    <property type="match status" value="1"/>
</dbReference>
<evidence type="ECO:0000259" key="12">
    <source>
        <dbReference type="Pfam" id="PF00155"/>
    </source>
</evidence>
<keyword evidence="9 11" id="KW-0368">Histidine biosynthesis</keyword>
<dbReference type="GO" id="GO:0000105">
    <property type="term" value="P:L-histidine biosynthetic process"/>
    <property type="evidence" value="ECO:0007669"/>
    <property type="project" value="UniProtKB-UniRule"/>
</dbReference>
<feature type="domain" description="Aminotransferase class I/classII large" evidence="12">
    <location>
        <begin position="54"/>
        <end position="358"/>
    </location>
</feature>
<dbReference type="HAMAP" id="MF_01023">
    <property type="entry name" value="HisC_aminotrans_2"/>
    <property type="match status" value="1"/>
</dbReference>
<dbReference type="InterPro" id="IPR015422">
    <property type="entry name" value="PyrdxlP-dep_Trfase_small"/>
</dbReference>
<organism evidence="13 14">
    <name type="scientific">Thioalkalivibrio halophilus</name>
    <dbReference type="NCBI Taxonomy" id="252474"/>
    <lineage>
        <taxon>Bacteria</taxon>
        <taxon>Pseudomonadati</taxon>
        <taxon>Pseudomonadota</taxon>
        <taxon>Gammaproteobacteria</taxon>
        <taxon>Chromatiales</taxon>
        <taxon>Ectothiorhodospiraceae</taxon>
        <taxon>Thioalkalivibrio</taxon>
    </lineage>
</organism>
<dbReference type="AlphaFoldDB" id="A0A1V2ZVV9"/>
<gene>
    <name evidence="11" type="primary">hisC</name>
    <name evidence="13" type="ORF">B1A74_12385</name>
</gene>
<dbReference type="STRING" id="252474.B1A74_12385"/>
<evidence type="ECO:0000256" key="1">
    <source>
        <dbReference type="ARBA" id="ARBA00001933"/>
    </source>
</evidence>
<keyword evidence="5 11" id="KW-0032">Aminotransferase</keyword>
<evidence type="ECO:0000256" key="5">
    <source>
        <dbReference type="ARBA" id="ARBA00022576"/>
    </source>
</evidence>
<dbReference type="UniPathway" id="UPA00031">
    <property type="reaction ID" value="UER00012"/>
</dbReference>
<evidence type="ECO:0000313" key="14">
    <source>
        <dbReference type="Proteomes" id="UP000189177"/>
    </source>
</evidence>
<comment type="cofactor">
    <cofactor evidence="1 11">
        <name>pyridoxal 5'-phosphate</name>
        <dbReference type="ChEBI" id="CHEBI:597326"/>
    </cofactor>
</comment>
<dbReference type="InterPro" id="IPR015424">
    <property type="entry name" value="PyrdxlP-dep_Trfase"/>
</dbReference>
<keyword evidence="6 11" id="KW-0028">Amino-acid biosynthesis</keyword>
<keyword evidence="7 11" id="KW-0808">Transferase</keyword>
<comment type="similarity">
    <text evidence="3 11">Belongs to the class-II pyridoxal-phosphate-dependent aminotransferase family. Histidinol-phosphate aminotransferase subfamily.</text>
</comment>
<dbReference type="InterPro" id="IPR015421">
    <property type="entry name" value="PyrdxlP-dep_Trfase_major"/>
</dbReference>
<evidence type="ECO:0000256" key="8">
    <source>
        <dbReference type="ARBA" id="ARBA00022898"/>
    </source>
</evidence>
<dbReference type="PANTHER" id="PTHR42885:SF2">
    <property type="entry name" value="HISTIDINOL-PHOSPHATE AMINOTRANSFERASE"/>
    <property type="match status" value="1"/>
</dbReference>
<reference evidence="13 14" key="1">
    <citation type="submission" date="2017-02" db="EMBL/GenBank/DDBJ databases">
        <title>Genomic diversity within the haloalkaliphilic genus Thioalkalivibrio.</title>
        <authorList>
            <person name="Ahn A.-C."/>
            <person name="Meier-Kolthoff J."/>
            <person name="Overmars L."/>
            <person name="Richter M."/>
            <person name="Woyke T."/>
            <person name="Sorokin D.Y."/>
            <person name="Muyzer G."/>
        </authorList>
    </citation>
    <scope>NUCLEOTIDE SEQUENCE [LARGE SCALE GENOMIC DNA]</scope>
    <source>
        <strain evidence="13 14">HL17</strain>
    </source>
</reference>
<dbReference type="OrthoDB" id="9809616at2"/>
<dbReference type="GO" id="GO:0004400">
    <property type="term" value="F:histidinol-phosphate transaminase activity"/>
    <property type="evidence" value="ECO:0007669"/>
    <property type="project" value="UniProtKB-UniRule"/>
</dbReference>
<evidence type="ECO:0000256" key="9">
    <source>
        <dbReference type="ARBA" id="ARBA00023102"/>
    </source>
</evidence>
<evidence type="ECO:0000256" key="7">
    <source>
        <dbReference type="ARBA" id="ARBA00022679"/>
    </source>
</evidence>
<keyword evidence="8 11" id="KW-0663">Pyridoxal phosphate</keyword>
<name>A0A1V2ZVV9_9GAMM</name>
<dbReference type="GO" id="GO:0030170">
    <property type="term" value="F:pyridoxal phosphate binding"/>
    <property type="evidence" value="ECO:0007669"/>
    <property type="project" value="InterPro"/>
</dbReference>
<accession>A0A1V2ZVV9</accession>
<comment type="catalytic activity">
    <reaction evidence="10 11">
        <text>L-histidinol phosphate + 2-oxoglutarate = 3-(imidazol-4-yl)-2-oxopropyl phosphate + L-glutamate</text>
        <dbReference type="Rhea" id="RHEA:23744"/>
        <dbReference type="ChEBI" id="CHEBI:16810"/>
        <dbReference type="ChEBI" id="CHEBI:29985"/>
        <dbReference type="ChEBI" id="CHEBI:57766"/>
        <dbReference type="ChEBI" id="CHEBI:57980"/>
        <dbReference type="EC" id="2.6.1.9"/>
    </reaction>
</comment>
<keyword evidence="14" id="KW-1185">Reference proteome</keyword>
<dbReference type="Gene3D" id="3.40.640.10">
    <property type="entry name" value="Type I PLP-dependent aspartate aminotransferase-like (Major domain)"/>
    <property type="match status" value="1"/>
</dbReference>
<dbReference type="EMBL" id="MUZR01000058">
    <property type="protein sequence ID" value="OOC09195.1"/>
    <property type="molecule type" value="Genomic_DNA"/>
</dbReference>
<protein>
    <recommendedName>
        <fullName evidence="11">Histidinol-phosphate aminotransferase</fullName>
        <ecNumber evidence="11">2.6.1.9</ecNumber>
    </recommendedName>
    <alternativeName>
        <fullName evidence="11">Imidazole acetol-phosphate transaminase</fullName>
    </alternativeName>
</protein>
<dbReference type="InterPro" id="IPR005861">
    <property type="entry name" value="HisP_aminotrans"/>
</dbReference>
<evidence type="ECO:0000256" key="3">
    <source>
        <dbReference type="ARBA" id="ARBA00007970"/>
    </source>
</evidence>
<comment type="caution">
    <text evidence="13">The sequence shown here is derived from an EMBL/GenBank/DDBJ whole genome shotgun (WGS) entry which is preliminary data.</text>
</comment>
<dbReference type="Gene3D" id="3.90.1150.10">
    <property type="entry name" value="Aspartate Aminotransferase, domain 1"/>
    <property type="match status" value="1"/>
</dbReference>
<dbReference type="InterPro" id="IPR004839">
    <property type="entry name" value="Aminotransferase_I/II_large"/>
</dbReference>
<dbReference type="EC" id="2.6.1.9" evidence="11"/>
<dbReference type="Pfam" id="PF00155">
    <property type="entry name" value="Aminotran_1_2"/>
    <property type="match status" value="1"/>
</dbReference>
<evidence type="ECO:0000256" key="2">
    <source>
        <dbReference type="ARBA" id="ARBA00005011"/>
    </source>
</evidence>
<comment type="subunit">
    <text evidence="4 11">Homodimer.</text>
</comment>
<dbReference type="NCBIfam" id="TIGR01141">
    <property type="entry name" value="hisC"/>
    <property type="match status" value="1"/>
</dbReference>
<dbReference type="CDD" id="cd00609">
    <property type="entry name" value="AAT_like"/>
    <property type="match status" value="1"/>
</dbReference>
<evidence type="ECO:0000256" key="10">
    <source>
        <dbReference type="ARBA" id="ARBA00047481"/>
    </source>
</evidence>
<feature type="modified residue" description="N6-(pyridoxal phosphate)lysine" evidence="11">
    <location>
        <position position="221"/>
    </location>
</feature>
<dbReference type="Proteomes" id="UP000189177">
    <property type="component" value="Unassembled WGS sequence"/>
</dbReference>
<proteinExistence type="inferred from homology"/>